<proteinExistence type="predicted"/>
<dbReference type="Proteomes" id="UP001501102">
    <property type="component" value="Unassembled WGS sequence"/>
</dbReference>
<dbReference type="Pfam" id="PF05685">
    <property type="entry name" value="Uma2"/>
    <property type="match status" value="1"/>
</dbReference>
<keyword evidence="2" id="KW-0540">Nuclease</keyword>
<accession>A0ABP6J7Y8</accession>
<dbReference type="GO" id="GO:0004519">
    <property type="term" value="F:endonuclease activity"/>
    <property type="evidence" value="ECO:0007669"/>
    <property type="project" value="UniProtKB-KW"/>
</dbReference>
<dbReference type="InterPro" id="IPR012296">
    <property type="entry name" value="Nuclease_put_TT1808"/>
</dbReference>
<reference evidence="3" key="1">
    <citation type="journal article" date="2019" name="Int. J. Syst. Evol. Microbiol.">
        <title>The Global Catalogue of Microorganisms (GCM) 10K type strain sequencing project: providing services to taxonomists for standard genome sequencing and annotation.</title>
        <authorList>
            <consortium name="The Broad Institute Genomics Platform"/>
            <consortium name="The Broad Institute Genome Sequencing Center for Infectious Disease"/>
            <person name="Wu L."/>
            <person name="Ma J."/>
        </authorList>
    </citation>
    <scope>NUCLEOTIDE SEQUENCE [LARGE SCALE GENOMIC DNA]</scope>
    <source>
        <strain evidence="3">JCM 4087</strain>
    </source>
</reference>
<comment type="caution">
    <text evidence="2">The sequence shown here is derived from an EMBL/GenBank/DDBJ whole genome shotgun (WGS) entry which is preliminary data.</text>
</comment>
<protein>
    <submittedName>
        <fullName evidence="2">Uma2 family endonuclease</fullName>
    </submittedName>
</protein>
<dbReference type="Gene3D" id="3.90.1570.10">
    <property type="entry name" value="tt1808, chain A"/>
    <property type="match status" value="1"/>
</dbReference>
<dbReference type="EMBL" id="BAAAXZ010000068">
    <property type="protein sequence ID" value="GAA2922210.1"/>
    <property type="molecule type" value="Genomic_DNA"/>
</dbReference>
<dbReference type="SUPFAM" id="SSF52980">
    <property type="entry name" value="Restriction endonuclease-like"/>
    <property type="match status" value="1"/>
</dbReference>
<organism evidence="2 3">
    <name type="scientific">Streptomyces thioluteus</name>
    <dbReference type="NCBI Taxonomy" id="66431"/>
    <lineage>
        <taxon>Bacteria</taxon>
        <taxon>Bacillati</taxon>
        <taxon>Actinomycetota</taxon>
        <taxon>Actinomycetes</taxon>
        <taxon>Kitasatosporales</taxon>
        <taxon>Streptomycetaceae</taxon>
        <taxon>Streptomyces</taxon>
    </lineage>
</organism>
<dbReference type="InterPro" id="IPR008538">
    <property type="entry name" value="Uma2"/>
</dbReference>
<gene>
    <name evidence="2" type="ORF">GCM10020221_17950</name>
</gene>
<dbReference type="InterPro" id="IPR011335">
    <property type="entry name" value="Restrct_endonuc-II-like"/>
</dbReference>
<name>A0ABP6J7Y8_STRTU</name>
<sequence length="236" mass="25985">MRARTHAWVNTHAYGRKGAARPTMMVSTTGRQEAPMSAAAVERSCDHGEPTLLDEAEELAERIPGYRVEILGGSIVVTPPPDLRHARALTGLTLAFSSAETEETLVVQGVGVWLPDGPFDHAIPDLAIVDADAERHPVEKTYYDPAAFRMVLEVTSTNYLQDIRTKVIAYAIAKIPVYVIVDRKKQCLHVLTEPFANEFNNHRIYTSGDRAVLPTSIGAEIELDVADILKRAGRRS</sequence>
<keyword evidence="3" id="KW-1185">Reference proteome</keyword>
<evidence type="ECO:0000313" key="2">
    <source>
        <dbReference type="EMBL" id="GAA2922210.1"/>
    </source>
</evidence>
<keyword evidence="2" id="KW-0255">Endonuclease</keyword>
<keyword evidence="2" id="KW-0378">Hydrolase</keyword>
<dbReference type="PANTHER" id="PTHR35400">
    <property type="entry name" value="SLR1083 PROTEIN"/>
    <property type="match status" value="1"/>
</dbReference>
<feature type="domain" description="Putative restriction endonuclease" evidence="1">
    <location>
        <begin position="57"/>
        <end position="226"/>
    </location>
</feature>
<evidence type="ECO:0000259" key="1">
    <source>
        <dbReference type="Pfam" id="PF05685"/>
    </source>
</evidence>
<evidence type="ECO:0000313" key="3">
    <source>
        <dbReference type="Proteomes" id="UP001501102"/>
    </source>
</evidence>
<dbReference type="CDD" id="cd06260">
    <property type="entry name" value="DUF820-like"/>
    <property type="match status" value="1"/>
</dbReference>
<dbReference type="PANTHER" id="PTHR35400:SF3">
    <property type="entry name" value="SLL1072 PROTEIN"/>
    <property type="match status" value="1"/>
</dbReference>